<gene>
    <name evidence="3" type="ORF">R4Z09_01045</name>
</gene>
<reference evidence="3 4" key="1">
    <citation type="submission" date="2023-10" db="EMBL/GenBank/DDBJ databases">
        <title>Niallia locisalis sp.nov. isolated from a salt pond sample.</title>
        <authorList>
            <person name="Li X.-J."/>
            <person name="Dong L."/>
        </authorList>
    </citation>
    <scope>NUCLEOTIDE SEQUENCE [LARGE SCALE GENOMIC DNA]</scope>
    <source>
        <strain evidence="3 4">DSM 29761</strain>
    </source>
</reference>
<feature type="domain" description="Phosphatidic acid phosphatase type 2/haloperoxidase" evidence="2">
    <location>
        <begin position="2"/>
        <end position="40"/>
    </location>
</feature>
<name>A0ABZ2CH91_9BACI</name>
<dbReference type="SUPFAM" id="SSF48317">
    <property type="entry name" value="Acid phosphatase/Vanadium-dependent haloperoxidase"/>
    <property type="match status" value="1"/>
</dbReference>
<sequence>MFAILTGFSRIYVGHHYPFDVLGSIIISLVISSIVYKYHPFLEPIANAIIHIYNKIPLVPKMNEKKDSIESLSK</sequence>
<keyword evidence="1" id="KW-0812">Transmembrane</keyword>
<evidence type="ECO:0000313" key="4">
    <source>
        <dbReference type="Proteomes" id="UP001357223"/>
    </source>
</evidence>
<evidence type="ECO:0000259" key="2">
    <source>
        <dbReference type="Pfam" id="PF01569"/>
    </source>
</evidence>
<keyword evidence="1" id="KW-0472">Membrane</keyword>
<accession>A0ABZ2CH91</accession>
<dbReference type="RefSeq" id="WP_338450578.1">
    <property type="nucleotide sequence ID" value="NZ_CP137640.1"/>
</dbReference>
<keyword evidence="1" id="KW-1133">Transmembrane helix</keyword>
<proteinExistence type="predicted"/>
<keyword evidence="4" id="KW-1185">Reference proteome</keyword>
<dbReference type="Proteomes" id="UP001357223">
    <property type="component" value="Chromosome"/>
</dbReference>
<protein>
    <submittedName>
        <fullName evidence="3">Phosphatase PAP2 family protein</fullName>
    </submittedName>
</protein>
<dbReference type="Pfam" id="PF01569">
    <property type="entry name" value="PAP2"/>
    <property type="match status" value="1"/>
</dbReference>
<evidence type="ECO:0000256" key="1">
    <source>
        <dbReference type="SAM" id="Phobius"/>
    </source>
</evidence>
<organism evidence="3 4">
    <name type="scientific">Niallia oryzisoli</name>
    <dbReference type="NCBI Taxonomy" id="1737571"/>
    <lineage>
        <taxon>Bacteria</taxon>
        <taxon>Bacillati</taxon>
        <taxon>Bacillota</taxon>
        <taxon>Bacilli</taxon>
        <taxon>Bacillales</taxon>
        <taxon>Bacillaceae</taxon>
        <taxon>Niallia</taxon>
    </lineage>
</organism>
<dbReference type="InterPro" id="IPR000326">
    <property type="entry name" value="PAP2/HPO"/>
</dbReference>
<feature type="transmembrane region" description="Helical" evidence="1">
    <location>
        <begin position="17"/>
        <end position="36"/>
    </location>
</feature>
<evidence type="ECO:0000313" key="3">
    <source>
        <dbReference type="EMBL" id="WVX81666.1"/>
    </source>
</evidence>
<dbReference type="Gene3D" id="1.20.144.10">
    <property type="entry name" value="Phosphatidic acid phosphatase type 2/haloperoxidase"/>
    <property type="match status" value="1"/>
</dbReference>
<dbReference type="EMBL" id="CP137640">
    <property type="protein sequence ID" value="WVX81666.1"/>
    <property type="molecule type" value="Genomic_DNA"/>
</dbReference>
<dbReference type="InterPro" id="IPR036938">
    <property type="entry name" value="PAP2/HPO_sf"/>
</dbReference>